<sequence>MKSILEIIESVALEHSDLLNLDKSSEVDINDYVLISRTKLKPLRRTLTKFGFTVSLIATRQTNKFIHKKIVESLWKQLEDQPLFVERFDSERRTKKNNGLRDLEYEYLNVTVKGKLQELNLPMPDADNRVFLCDYRQFNDGLTKFLKRHGLGESQTFFQEFHKNRVAVHEKLLEFINSELMFDRVFKKYFVN</sequence>
<comment type="caution">
    <text evidence="1">The sequence shown here is derived from an EMBL/GenBank/DDBJ whole genome shotgun (WGS) entry which is preliminary data.</text>
</comment>
<accession>A0A151JGE3</accession>
<organism evidence="1 2">
    <name type="scientific">Vibrio cidicii</name>
    <dbReference type="NCBI Taxonomy" id="1763883"/>
    <lineage>
        <taxon>Bacteria</taxon>
        <taxon>Pseudomonadati</taxon>
        <taxon>Pseudomonadota</taxon>
        <taxon>Gammaproteobacteria</taxon>
        <taxon>Vibrionales</taxon>
        <taxon>Vibrionaceae</taxon>
        <taxon>Vibrio</taxon>
    </lineage>
</organism>
<dbReference type="AlphaFoldDB" id="A0A151JGE3"/>
<name>A0A151JGE3_9VIBR</name>
<evidence type="ECO:0000313" key="1">
    <source>
        <dbReference type="EMBL" id="KYN24864.1"/>
    </source>
</evidence>
<evidence type="ECO:0000313" key="2">
    <source>
        <dbReference type="Proteomes" id="UP000075349"/>
    </source>
</evidence>
<gene>
    <name evidence="1" type="ORF">AUQ44_03280</name>
</gene>
<dbReference type="Proteomes" id="UP000075349">
    <property type="component" value="Unassembled WGS sequence"/>
</dbReference>
<dbReference type="EMBL" id="LOMK01000001">
    <property type="protein sequence ID" value="KYN24864.1"/>
    <property type="molecule type" value="Genomic_DNA"/>
</dbReference>
<proteinExistence type="predicted"/>
<reference evidence="2" key="1">
    <citation type="submission" date="2015-12" db="EMBL/GenBank/DDBJ databases">
        <authorList>
            <person name="Tarr C.L."/>
            <person name="Gladney L.M."/>
        </authorList>
    </citation>
    <scope>NUCLEOTIDE SEQUENCE [LARGE SCALE GENOMIC DNA]</scope>
    <source>
        <strain evidence="2">2756-81</strain>
    </source>
</reference>
<protein>
    <submittedName>
        <fullName evidence="1">Uncharacterized protein</fullName>
    </submittedName>
</protein>